<dbReference type="AlphaFoldDB" id="A0A834SE55"/>
<name>A0A834SE55_9FABA</name>
<sequence>MDNEGKLQHIFWSPSPCFDWYTKYGDVVVFDTTYKIDLTIEDIQRKEEHDTMLVKYRGSSLKPISPLQEQAHGLLTEFAFKKFQEEFERSIQYSIVQENEFIGRYVEFTKLKGDFS</sequence>
<organism evidence="1 2">
    <name type="scientific">Senna tora</name>
    <dbReference type="NCBI Taxonomy" id="362788"/>
    <lineage>
        <taxon>Eukaryota</taxon>
        <taxon>Viridiplantae</taxon>
        <taxon>Streptophyta</taxon>
        <taxon>Embryophyta</taxon>
        <taxon>Tracheophyta</taxon>
        <taxon>Spermatophyta</taxon>
        <taxon>Magnoliopsida</taxon>
        <taxon>eudicotyledons</taxon>
        <taxon>Gunneridae</taxon>
        <taxon>Pentapetalae</taxon>
        <taxon>rosids</taxon>
        <taxon>fabids</taxon>
        <taxon>Fabales</taxon>
        <taxon>Fabaceae</taxon>
        <taxon>Caesalpinioideae</taxon>
        <taxon>Cassia clade</taxon>
        <taxon>Senna</taxon>
    </lineage>
</organism>
<evidence type="ECO:0000313" key="1">
    <source>
        <dbReference type="EMBL" id="KAF7801706.1"/>
    </source>
</evidence>
<comment type="caution">
    <text evidence="1">The sequence shown here is derived from an EMBL/GenBank/DDBJ whole genome shotgun (WGS) entry which is preliminary data.</text>
</comment>
<protein>
    <submittedName>
        <fullName evidence="1">Protein FAR1-RELATED SEQUENCE 11</fullName>
    </submittedName>
</protein>
<dbReference type="OrthoDB" id="1413676at2759"/>
<proteinExistence type="predicted"/>
<dbReference type="EMBL" id="JAAIUW010000013">
    <property type="protein sequence ID" value="KAF7801706.1"/>
    <property type="molecule type" value="Genomic_DNA"/>
</dbReference>
<dbReference type="PANTHER" id="PTHR47718">
    <property type="entry name" value="OS01G0519700 PROTEIN"/>
    <property type="match status" value="1"/>
</dbReference>
<evidence type="ECO:0000313" key="2">
    <source>
        <dbReference type="Proteomes" id="UP000634136"/>
    </source>
</evidence>
<keyword evidence="2" id="KW-1185">Reference proteome</keyword>
<dbReference type="Proteomes" id="UP000634136">
    <property type="component" value="Unassembled WGS sequence"/>
</dbReference>
<accession>A0A834SE55</accession>
<reference evidence="1" key="1">
    <citation type="submission" date="2020-09" db="EMBL/GenBank/DDBJ databases">
        <title>Genome-Enabled Discovery of Anthraquinone Biosynthesis in Senna tora.</title>
        <authorList>
            <person name="Kang S.-H."/>
            <person name="Pandey R.P."/>
            <person name="Lee C.-M."/>
            <person name="Sim J.-S."/>
            <person name="Jeong J.-T."/>
            <person name="Choi B.-S."/>
            <person name="Jung M."/>
            <person name="Ginzburg D."/>
            <person name="Zhao K."/>
            <person name="Won S.Y."/>
            <person name="Oh T.-J."/>
            <person name="Yu Y."/>
            <person name="Kim N.-H."/>
            <person name="Lee O.R."/>
            <person name="Lee T.-H."/>
            <person name="Bashyal P."/>
            <person name="Kim T.-S."/>
            <person name="Lee W.-H."/>
            <person name="Kawkins C."/>
            <person name="Kim C.-K."/>
            <person name="Kim J.S."/>
            <person name="Ahn B.O."/>
            <person name="Rhee S.Y."/>
            <person name="Sohng J.K."/>
        </authorList>
    </citation>
    <scope>NUCLEOTIDE SEQUENCE</scope>
    <source>
        <tissue evidence="1">Leaf</tissue>
    </source>
</reference>
<gene>
    <name evidence="1" type="ORF">G2W53_040817</name>
</gene>